<reference evidence="2" key="1">
    <citation type="submission" date="2023-10" db="EMBL/GenBank/DDBJ databases">
        <title>Genome assemblies of two species of porcelain crab, Petrolisthes cinctipes and Petrolisthes manimaculis (Anomura: Porcellanidae).</title>
        <authorList>
            <person name="Angst P."/>
        </authorList>
    </citation>
    <scope>NUCLEOTIDE SEQUENCE</scope>
    <source>
        <strain evidence="2">PB745_01</strain>
        <tissue evidence="2">Gill</tissue>
    </source>
</reference>
<accession>A0AAE1BK56</accession>
<keyword evidence="3" id="KW-1185">Reference proteome</keyword>
<gene>
    <name evidence="2" type="ORF">Pcinc_042683</name>
</gene>
<comment type="caution">
    <text evidence="2">The sequence shown here is derived from an EMBL/GenBank/DDBJ whole genome shotgun (WGS) entry which is preliminary data.</text>
</comment>
<sequence length="174" mass="18354">MNSLPCVASRSPEKKSMRLKNGWAGQDGRYSGRTERDKVTLHSTEGSAPDTENRAFESALPHPSPACPCPTSPLLAPAPPLPCLPLPHLSPACPCPTSPRLAPAPPLPCLPLPHLSPACPCPISTLLAPVPPLPCLTLPATLYYGLYHPTPPSPGLPLDPLPHPHLSCLTHVLL</sequence>
<protein>
    <submittedName>
        <fullName evidence="2">Uncharacterized protein</fullName>
    </submittedName>
</protein>
<feature type="region of interest" description="Disordered" evidence="1">
    <location>
        <begin position="1"/>
        <end position="59"/>
    </location>
</feature>
<organism evidence="2 3">
    <name type="scientific">Petrolisthes cinctipes</name>
    <name type="common">Flat porcelain crab</name>
    <dbReference type="NCBI Taxonomy" id="88211"/>
    <lineage>
        <taxon>Eukaryota</taxon>
        <taxon>Metazoa</taxon>
        <taxon>Ecdysozoa</taxon>
        <taxon>Arthropoda</taxon>
        <taxon>Crustacea</taxon>
        <taxon>Multicrustacea</taxon>
        <taxon>Malacostraca</taxon>
        <taxon>Eumalacostraca</taxon>
        <taxon>Eucarida</taxon>
        <taxon>Decapoda</taxon>
        <taxon>Pleocyemata</taxon>
        <taxon>Anomura</taxon>
        <taxon>Galatheoidea</taxon>
        <taxon>Porcellanidae</taxon>
        <taxon>Petrolisthes</taxon>
    </lineage>
</organism>
<dbReference type="EMBL" id="JAWQEG010008282">
    <property type="protein sequence ID" value="KAK3850624.1"/>
    <property type="molecule type" value="Genomic_DNA"/>
</dbReference>
<feature type="compositionally biased region" description="Basic and acidic residues" evidence="1">
    <location>
        <begin position="30"/>
        <end position="40"/>
    </location>
</feature>
<evidence type="ECO:0000313" key="3">
    <source>
        <dbReference type="Proteomes" id="UP001286313"/>
    </source>
</evidence>
<dbReference type="Proteomes" id="UP001286313">
    <property type="component" value="Unassembled WGS sequence"/>
</dbReference>
<proteinExistence type="predicted"/>
<name>A0AAE1BK56_PETCI</name>
<evidence type="ECO:0000313" key="2">
    <source>
        <dbReference type="EMBL" id="KAK3850624.1"/>
    </source>
</evidence>
<dbReference type="AlphaFoldDB" id="A0AAE1BK56"/>
<evidence type="ECO:0000256" key="1">
    <source>
        <dbReference type="SAM" id="MobiDB-lite"/>
    </source>
</evidence>